<dbReference type="EMBL" id="JBBPBN010000665">
    <property type="protein sequence ID" value="KAK8483376.1"/>
    <property type="molecule type" value="Genomic_DNA"/>
</dbReference>
<feature type="domain" description="Endonuclease/exonuclease/phosphatase" evidence="1">
    <location>
        <begin position="5"/>
        <end position="126"/>
    </location>
</feature>
<evidence type="ECO:0000313" key="2">
    <source>
        <dbReference type="EMBL" id="KAK8483376.1"/>
    </source>
</evidence>
<evidence type="ECO:0000259" key="1">
    <source>
        <dbReference type="Pfam" id="PF03372"/>
    </source>
</evidence>
<comment type="caution">
    <text evidence="2">The sequence shown here is derived from an EMBL/GenBank/DDBJ whole genome shotgun (WGS) entry which is preliminary data.</text>
</comment>
<dbReference type="InterPro" id="IPR005135">
    <property type="entry name" value="Endo/exonuclease/phosphatase"/>
</dbReference>
<dbReference type="Proteomes" id="UP001396334">
    <property type="component" value="Unassembled WGS sequence"/>
</dbReference>
<dbReference type="PANTHER" id="PTHR35218">
    <property type="entry name" value="RNASE H DOMAIN-CONTAINING PROTEIN"/>
    <property type="match status" value="1"/>
</dbReference>
<gene>
    <name evidence="2" type="ORF">V6N11_025576</name>
</gene>
<dbReference type="InterPro" id="IPR036691">
    <property type="entry name" value="Endo/exonu/phosph_ase_sf"/>
</dbReference>
<accession>A0ABR1ZRQ0</accession>
<name>A0ABR1ZRQ0_9ROSI</name>
<dbReference type="Gene3D" id="3.60.10.10">
    <property type="entry name" value="Endonuclease/exonuclease/phosphatase"/>
    <property type="match status" value="1"/>
</dbReference>
<sequence length="176" mass="20081">MDIVAWNARGLGNPNTTHALKDSLLKFKPSVVFLSETKKKRKYLERLRTKNRFSGSFYVDPRGLAGGLALWWAEGISVSILKESTNFIDILVSFNGEEPWQRTFIYGPPNTAEKHQFWANLHLIRKQTSSKWCIIRDVNIVADQSEKEGGNPINSNQAKWFLDFIDVAGMIELPIK</sequence>
<protein>
    <recommendedName>
        <fullName evidence="1">Endonuclease/exonuclease/phosphatase domain-containing protein</fullName>
    </recommendedName>
</protein>
<dbReference type="PANTHER" id="PTHR35218:SF9">
    <property type="entry name" value="ENDONUCLEASE_EXONUCLEASE_PHOSPHATASE DOMAIN-CONTAINING PROTEIN"/>
    <property type="match status" value="1"/>
</dbReference>
<dbReference type="SUPFAM" id="SSF56219">
    <property type="entry name" value="DNase I-like"/>
    <property type="match status" value="1"/>
</dbReference>
<organism evidence="2 3">
    <name type="scientific">Hibiscus sabdariffa</name>
    <name type="common">roselle</name>
    <dbReference type="NCBI Taxonomy" id="183260"/>
    <lineage>
        <taxon>Eukaryota</taxon>
        <taxon>Viridiplantae</taxon>
        <taxon>Streptophyta</taxon>
        <taxon>Embryophyta</taxon>
        <taxon>Tracheophyta</taxon>
        <taxon>Spermatophyta</taxon>
        <taxon>Magnoliopsida</taxon>
        <taxon>eudicotyledons</taxon>
        <taxon>Gunneridae</taxon>
        <taxon>Pentapetalae</taxon>
        <taxon>rosids</taxon>
        <taxon>malvids</taxon>
        <taxon>Malvales</taxon>
        <taxon>Malvaceae</taxon>
        <taxon>Malvoideae</taxon>
        <taxon>Hibiscus</taxon>
    </lineage>
</organism>
<keyword evidence="3" id="KW-1185">Reference proteome</keyword>
<proteinExistence type="predicted"/>
<dbReference type="Pfam" id="PF03372">
    <property type="entry name" value="Exo_endo_phos"/>
    <property type="match status" value="1"/>
</dbReference>
<evidence type="ECO:0000313" key="3">
    <source>
        <dbReference type="Proteomes" id="UP001396334"/>
    </source>
</evidence>
<reference evidence="2 3" key="1">
    <citation type="journal article" date="2024" name="G3 (Bethesda)">
        <title>Genome assembly of Hibiscus sabdariffa L. provides insights into metabolisms of medicinal natural products.</title>
        <authorList>
            <person name="Kim T."/>
        </authorList>
    </citation>
    <scope>NUCLEOTIDE SEQUENCE [LARGE SCALE GENOMIC DNA]</scope>
    <source>
        <strain evidence="2">TK-2024</strain>
        <tissue evidence="2">Old leaves</tissue>
    </source>
</reference>